<dbReference type="Gene3D" id="3.40.50.720">
    <property type="entry name" value="NAD(P)-binding Rossmann-like Domain"/>
    <property type="match status" value="1"/>
</dbReference>
<evidence type="ECO:0000256" key="8">
    <source>
        <dbReference type="ARBA" id="ARBA00052530"/>
    </source>
</evidence>
<reference evidence="12 13" key="1">
    <citation type="submission" date="2020-04" db="EMBL/GenBank/DDBJ databases">
        <authorList>
            <person name="Laetsch R D."/>
            <person name="Stevens L."/>
            <person name="Kumar S."/>
            <person name="Blaxter L. M."/>
        </authorList>
    </citation>
    <scope>NUCLEOTIDE SEQUENCE [LARGE SCALE GENOMIC DNA]</scope>
</reference>
<dbReference type="EMBL" id="CADEPM010000002">
    <property type="protein sequence ID" value="CAB3400266.1"/>
    <property type="molecule type" value="Genomic_DNA"/>
</dbReference>
<dbReference type="GO" id="GO:0102965">
    <property type="term" value="F:alcohol-forming long-chain fatty acyl-CoA reductase activity"/>
    <property type="evidence" value="ECO:0007669"/>
    <property type="project" value="UniProtKB-EC"/>
</dbReference>
<comment type="similarity">
    <text evidence="2 9">Belongs to the fatty acyl-CoA reductase family.</text>
</comment>
<evidence type="ECO:0000256" key="1">
    <source>
        <dbReference type="ARBA" id="ARBA00004141"/>
    </source>
</evidence>
<evidence type="ECO:0000256" key="9">
    <source>
        <dbReference type="RuleBase" id="RU363097"/>
    </source>
</evidence>
<evidence type="ECO:0000256" key="3">
    <source>
        <dbReference type="ARBA" id="ARBA00022516"/>
    </source>
</evidence>
<sequence>MAFSVREVYSGRTILITGATGFLGKVIVEKLLWTVDDIGKIYLVIRPRKGKDSQERLMSLIKDPLFGRLHEFKPQAFDKLIAVTGDMMEENLGIQPHDLKAICEAVSIVIHSAATVKFDEHLRDAVNMNVKGTTRIIALCHKIKNLAAFVHVSTAYANCDRSETEEIIYDPPVPPAKLMDALTWLDDESLGKITPKILGARPNTYTLTKALAETQLKNEAVGLPVIVVRPSIVGAMWGGPLPGWTDNINGPTGIFAGVGKGVLTNMCGSNHSKADIIPVDVVSNMIIVCGAHRASNTFTKIPILHCSSGELNPLYWETIVIFLEQFYRTYPMLECYGVPSTEFHQNRKMFLFNYYLKHHIPAVVLDRLSALFGKKPTNVRLYNKVWKMIETLHFFTTRGWNFSSRGLPELYNKLNDEEKKIYNFDIRDLDWESYLFDYVMGIKKYILHERLESLFNARRNLTRLRLQRGFMFGLIYYFINRIFGKRLSKRSKWISWLTAIVGTYTYTEVNFRRKVHLKSLEEYKKMSDYRQYV</sequence>
<dbReference type="GO" id="GO:0080019">
    <property type="term" value="F:alcohol-forming very long-chain fatty acyl-CoA reductase activity"/>
    <property type="evidence" value="ECO:0007669"/>
    <property type="project" value="InterPro"/>
</dbReference>
<dbReference type="AlphaFoldDB" id="A0A8S1EL15"/>
<comment type="subcellular location">
    <subcellularLocation>
        <location evidence="1">Membrane</location>
        <topology evidence="1">Multi-pass membrane protein</topology>
    </subcellularLocation>
</comment>
<comment type="function">
    <text evidence="9">Catalyzes the reduction of fatty acyl-CoA to fatty alcohols.</text>
</comment>
<dbReference type="GO" id="GO:0016020">
    <property type="term" value="C:membrane"/>
    <property type="evidence" value="ECO:0007669"/>
    <property type="project" value="UniProtKB-SubCell"/>
</dbReference>
<keyword evidence="9" id="KW-0560">Oxidoreductase</keyword>
<dbReference type="EC" id="1.2.1.84" evidence="9"/>
<dbReference type="InterPro" id="IPR036291">
    <property type="entry name" value="NAD(P)-bd_dom_sf"/>
</dbReference>
<dbReference type="GO" id="GO:0005777">
    <property type="term" value="C:peroxisome"/>
    <property type="evidence" value="ECO:0007669"/>
    <property type="project" value="TreeGrafter"/>
</dbReference>
<evidence type="ECO:0000313" key="13">
    <source>
        <dbReference type="Proteomes" id="UP000494206"/>
    </source>
</evidence>
<keyword evidence="3 9" id="KW-0444">Lipid biosynthesis</keyword>
<dbReference type="InterPro" id="IPR033640">
    <property type="entry name" value="FAR_C"/>
</dbReference>
<accession>A0A8S1EL15</accession>
<evidence type="ECO:0000256" key="6">
    <source>
        <dbReference type="ARBA" id="ARBA00023098"/>
    </source>
</evidence>
<evidence type="ECO:0000259" key="10">
    <source>
        <dbReference type="Pfam" id="PF03015"/>
    </source>
</evidence>
<evidence type="ECO:0000256" key="7">
    <source>
        <dbReference type="ARBA" id="ARBA00023136"/>
    </source>
</evidence>
<keyword evidence="7" id="KW-0472">Membrane</keyword>
<protein>
    <recommendedName>
        <fullName evidence="9">Fatty acyl-CoA reductase</fullName>
        <ecNumber evidence="9">1.2.1.84</ecNumber>
    </recommendedName>
</protein>
<dbReference type="PANTHER" id="PTHR11011">
    <property type="entry name" value="MALE STERILITY PROTEIN 2-RELATED"/>
    <property type="match status" value="1"/>
</dbReference>
<dbReference type="SUPFAM" id="SSF51735">
    <property type="entry name" value="NAD(P)-binding Rossmann-fold domains"/>
    <property type="match status" value="1"/>
</dbReference>
<dbReference type="CDD" id="cd05236">
    <property type="entry name" value="FAR-N_SDR_e"/>
    <property type="match status" value="1"/>
</dbReference>
<name>A0A8S1EL15_9PELO</name>
<dbReference type="Proteomes" id="UP000494206">
    <property type="component" value="Unassembled WGS sequence"/>
</dbReference>
<feature type="domain" description="Fatty acyl-CoA reductase C-terminal" evidence="10">
    <location>
        <begin position="358"/>
        <end position="449"/>
    </location>
</feature>
<proteinExistence type="inferred from homology"/>
<evidence type="ECO:0000256" key="2">
    <source>
        <dbReference type="ARBA" id="ARBA00005928"/>
    </source>
</evidence>
<evidence type="ECO:0000256" key="4">
    <source>
        <dbReference type="ARBA" id="ARBA00022692"/>
    </source>
</evidence>
<dbReference type="Pfam" id="PF03015">
    <property type="entry name" value="Sterile"/>
    <property type="match status" value="1"/>
</dbReference>
<keyword evidence="4" id="KW-0812">Transmembrane</keyword>
<evidence type="ECO:0000313" key="12">
    <source>
        <dbReference type="EMBL" id="CAB3400266.1"/>
    </source>
</evidence>
<dbReference type="CDD" id="cd09071">
    <property type="entry name" value="FAR_C"/>
    <property type="match status" value="1"/>
</dbReference>
<comment type="catalytic activity">
    <reaction evidence="8 9">
        <text>a long-chain fatty acyl-CoA + 2 NADPH + 2 H(+) = a long-chain primary fatty alcohol + 2 NADP(+) + CoA</text>
        <dbReference type="Rhea" id="RHEA:52716"/>
        <dbReference type="ChEBI" id="CHEBI:15378"/>
        <dbReference type="ChEBI" id="CHEBI:57287"/>
        <dbReference type="ChEBI" id="CHEBI:57783"/>
        <dbReference type="ChEBI" id="CHEBI:58349"/>
        <dbReference type="ChEBI" id="CHEBI:77396"/>
        <dbReference type="ChEBI" id="CHEBI:83139"/>
        <dbReference type="EC" id="1.2.1.84"/>
    </reaction>
</comment>
<keyword evidence="6 9" id="KW-0443">Lipid metabolism</keyword>
<dbReference type="Pfam" id="PF07993">
    <property type="entry name" value="NAD_binding_4"/>
    <property type="match status" value="1"/>
</dbReference>
<comment type="caution">
    <text evidence="12">The sequence shown here is derived from an EMBL/GenBank/DDBJ whole genome shotgun (WGS) entry which is preliminary data.</text>
</comment>
<dbReference type="GO" id="GO:0035336">
    <property type="term" value="P:long-chain fatty-acyl-CoA metabolic process"/>
    <property type="evidence" value="ECO:0007669"/>
    <property type="project" value="TreeGrafter"/>
</dbReference>
<dbReference type="FunFam" id="3.40.50.720:FF:000143">
    <property type="entry name" value="Fatty acyl-CoA reductase"/>
    <property type="match status" value="1"/>
</dbReference>
<feature type="domain" description="Thioester reductase (TE)" evidence="11">
    <location>
        <begin position="16"/>
        <end position="286"/>
    </location>
</feature>
<keyword evidence="5" id="KW-1133">Transmembrane helix</keyword>
<dbReference type="PANTHER" id="PTHR11011:SF45">
    <property type="entry name" value="FATTY ACYL-COA REDUCTASE CG8306-RELATED"/>
    <property type="match status" value="1"/>
</dbReference>
<evidence type="ECO:0000259" key="11">
    <source>
        <dbReference type="Pfam" id="PF07993"/>
    </source>
</evidence>
<keyword evidence="9" id="KW-0521">NADP</keyword>
<dbReference type="OrthoDB" id="429813at2759"/>
<dbReference type="InterPro" id="IPR026055">
    <property type="entry name" value="FAR"/>
</dbReference>
<dbReference type="InterPro" id="IPR013120">
    <property type="entry name" value="FAR_NAD-bd"/>
</dbReference>
<gene>
    <name evidence="12" type="ORF">CBOVIS_LOCUS3238</name>
</gene>
<organism evidence="12 13">
    <name type="scientific">Caenorhabditis bovis</name>
    <dbReference type="NCBI Taxonomy" id="2654633"/>
    <lineage>
        <taxon>Eukaryota</taxon>
        <taxon>Metazoa</taxon>
        <taxon>Ecdysozoa</taxon>
        <taxon>Nematoda</taxon>
        <taxon>Chromadorea</taxon>
        <taxon>Rhabditida</taxon>
        <taxon>Rhabditina</taxon>
        <taxon>Rhabditomorpha</taxon>
        <taxon>Rhabditoidea</taxon>
        <taxon>Rhabditidae</taxon>
        <taxon>Peloderinae</taxon>
        <taxon>Caenorhabditis</taxon>
    </lineage>
</organism>
<evidence type="ECO:0000256" key="5">
    <source>
        <dbReference type="ARBA" id="ARBA00022989"/>
    </source>
</evidence>
<keyword evidence="13" id="KW-1185">Reference proteome</keyword>